<evidence type="ECO:0000313" key="2">
    <source>
        <dbReference type="EMBL" id="WVZ73258.1"/>
    </source>
</evidence>
<accession>A0AAQ3WSW1</accession>
<dbReference type="EMBL" id="CP144749">
    <property type="protein sequence ID" value="WVZ73258.1"/>
    <property type="molecule type" value="Genomic_DNA"/>
</dbReference>
<protein>
    <submittedName>
        <fullName evidence="2">Uncharacterized protein</fullName>
    </submittedName>
</protein>
<evidence type="ECO:0000313" key="3">
    <source>
        <dbReference type="Proteomes" id="UP001341281"/>
    </source>
</evidence>
<feature type="compositionally biased region" description="Pro residues" evidence="1">
    <location>
        <begin position="13"/>
        <end position="31"/>
    </location>
</feature>
<feature type="non-terminal residue" evidence="2">
    <location>
        <position position="179"/>
    </location>
</feature>
<dbReference type="Proteomes" id="UP001341281">
    <property type="component" value="Chromosome 05"/>
</dbReference>
<dbReference type="AlphaFoldDB" id="A0AAQ3WSW1"/>
<feature type="region of interest" description="Disordered" evidence="1">
    <location>
        <begin position="13"/>
        <end position="37"/>
    </location>
</feature>
<name>A0AAQ3WSW1_PASNO</name>
<gene>
    <name evidence="2" type="ORF">U9M48_021586</name>
</gene>
<reference evidence="2 3" key="1">
    <citation type="submission" date="2024-02" db="EMBL/GenBank/DDBJ databases">
        <title>High-quality chromosome-scale genome assembly of Pensacola bahiagrass (Paspalum notatum Flugge var. saurae).</title>
        <authorList>
            <person name="Vega J.M."/>
            <person name="Podio M."/>
            <person name="Orjuela J."/>
            <person name="Siena L.A."/>
            <person name="Pessino S.C."/>
            <person name="Combes M.C."/>
            <person name="Mariac C."/>
            <person name="Albertini E."/>
            <person name="Pupilli F."/>
            <person name="Ortiz J.P.A."/>
            <person name="Leblanc O."/>
        </authorList>
    </citation>
    <scope>NUCLEOTIDE SEQUENCE [LARGE SCALE GENOMIC DNA]</scope>
    <source>
        <strain evidence="2">R1</strain>
        <tissue evidence="2">Leaf</tissue>
    </source>
</reference>
<proteinExistence type="predicted"/>
<sequence length="179" mass="19631">ALDTVVVRCPHLPPLPYSVPPSRNPPPPASPSPASLASAAYSSRRALLVPLLAPTPPSAFPRRIRTPLPCCRSDGNSSALRQLPISLTALSPASSTHQHQVNRRTPDVEKFEDEMKAYYDNKQRKMHMVPESSIGGQVVMQGTERCLKLETALPRFWTLRSPQVDAAETRLVPSHGNIQ</sequence>
<organism evidence="2 3">
    <name type="scientific">Paspalum notatum var. saurae</name>
    <dbReference type="NCBI Taxonomy" id="547442"/>
    <lineage>
        <taxon>Eukaryota</taxon>
        <taxon>Viridiplantae</taxon>
        <taxon>Streptophyta</taxon>
        <taxon>Embryophyta</taxon>
        <taxon>Tracheophyta</taxon>
        <taxon>Spermatophyta</taxon>
        <taxon>Magnoliopsida</taxon>
        <taxon>Liliopsida</taxon>
        <taxon>Poales</taxon>
        <taxon>Poaceae</taxon>
        <taxon>PACMAD clade</taxon>
        <taxon>Panicoideae</taxon>
        <taxon>Andropogonodae</taxon>
        <taxon>Paspaleae</taxon>
        <taxon>Paspalinae</taxon>
        <taxon>Paspalum</taxon>
    </lineage>
</organism>
<keyword evidence="3" id="KW-1185">Reference proteome</keyword>
<evidence type="ECO:0000256" key="1">
    <source>
        <dbReference type="SAM" id="MobiDB-lite"/>
    </source>
</evidence>